<accession>A0A081FY34</accession>
<comment type="caution">
    <text evidence="1">The sequence shown here is derived from an EMBL/GenBank/DDBJ whole genome shotgun (WGS) entry which is preliminary data.</text>
</comment>
<organism evidence="1 2">
    <name type="scientific">Marinobacterium lacunae</name>
    <dbReference type="NCBI Taxonomy" id="1232683"/>
    <lineage>
        <taxon>Bacteria</taxon>
        <taxon>Pseudomonadati</taxon>
        <taxon>Pseudomonadota</taxon>
        <taxon>Gammaproteobacteria</taxon>
        <taxon>Oceanospirillales</taxon>
        <taxon>Oceanospirillaceae</taxon>
        <taxon>Marinobacterium</taxon>
    </lineage>
</organism>
<name>A0A081FY34_9GAMM</name>
<keyword evidence="2" id="KW-1185">Reference proteome</keyword>
<dbReference type="eggNOG" id="ENOG5033IFZ">
    <property type="taxonomic scope" value="Bacteria"/>
</dbReference>
<reference evidence="1 2" key="1">
    <citation type="submission" date="2014-04" db="EMBL/GenBank/DDBJ databases">
        <title>Marinobacterium kochiensis sp. nov., isolated from sediment sample collected from Kochi backwaters in Kerala, India.</title>
        <authorList>
            <person name="Singh A."/>
            <person name="Pinnaka A.K."/>
        </authorList>
    </citation>
    <scope>NUCLEOTIDE SEQUENCE [LARGE SCALE GENOMIC DNA]</scope>
    <source>
        <strain evidence="1 2">AK27</strain>
    </source>
</reference>
<gene>
    <name evidence="1" type="ORF">ADIMK_2218</name>
</gene>
<dbReference type="RefSeq" id="WP_036187890.1">
    <property type="nucleotide sequence ID" value="NZ_JMQN01000036.1"/>
</dbReference>
<proteinExistence type="predicted"/>
<evidence type="ECO:0000313" key="2">
    <source>
        <dbReference type="Proteomes" id="UP000028252"/>
    </source>
</evidence>
<dbReference type="AlphaFoldDB" id="A0A081FY34"/>
<dbReference type="Proteomes" id="UP000028252">
    <property type="component" value="Unassembled WGS sequence"/>
</dbReference>
<evidence type="ECO:0000313" key="1">
    <source>
        <dbReference type="EMBL" id="KEA63439.1"/>
    </source>
</evidence>
<dbReference type="EMBL" id="JMQN01000036">
    <property type="protein sequence ID" value="KEA63439.1"/>
    <property type="molecule type" value="Genomic_DNA"/>
</dbReference>
<sequence>MLRWLFLLLLLANTLLFFWYAQQHAATPKWAGSERPGVGLRLLSELEPGEVLPARERLCLLYAPLNSRYEAQRLMSVLASEPVGTEVVSLPPAVIGWQLVLPLPADASERIALLDALAVQGWVPESRGGQLSFGRFADRAALDEVRTGLPTALRGKVRVEQIRAEDSAWAVRVTHLAGYEISSEINQLIAASWPGIKIEKNDCEGVASP</sequence>
<dbReference type="OrthoDB" id="6120292at2"/>
<dbReference type="STRING" id="1232683.ADIMK_2218"/>
<protein>
    <submittedName>
        <fullName evidence="1">Uncharacterized protein</fullName>
    </submittedName>
</protein>
<dbReference type="PATRIC" id="fig|1232683.4.peg.2177"/>